<dbReference type="Gene3D" id="2.40.10.240">
    <property type="entry name" value="QueA-like"/>
    <property type="match status" value="1"/>
</dbReference>
<dbReference type="InterPro" id="IPR003699">
    <property type="entry name" value="QueA"/>
</dbReference>
<keyword evidence="6" id="KW-1185">Reference proteome</keyword>
<dbReference type="Pfam" id="PF02547">
    <property type="entry name" value="Queuosine_synth"/>
    <property type="match status" value="1"/>
</dbReference>
<dbReference type="PANTHER" id="PTHR30307:SF0">
    <property type="entry name" value="S-ADENOSYLMETHIONINE:TRNA RIBOSYLTRANSFERASE-ISOMERASE"/>
    <property type="match status" value="1"/>
</dbReference>
<gene>
    <name evidence="5" type="ORF">D9X91_18705</name>
</gene>
<dbReference type="InterPro" id="IPR036100">
    <property type="entry name" value="QueA_sf"/>
</dbReference>
<evidence type="ECO:0000313" key="6">
    <source>
        <dbReference type="Proteomes" id="UP000276770"/>
    </source>
</evidence>
<evidence type="ECO:0000256" key="1">
    <source>
        <dbReference type="ARBA" id="ARBA00022490"/>
    </source>
</evidence>
<protein>
    <submittedName>
        <fullName evidence="5">S-adenosylmethionine:tRNA ribosyltransferase-isomerase</fullName>
    </submittedName>
</protein>
<keyword evidence="2 5" id="KW-0808">Transferase</keyword>
<proteinExistence type="predicted"/>
<dbReference type="OrthoDB" id="9783887at2"/>
<dbReference type="GO" id="GO:0008616">
    <property type="term" value="P:tRNA queuosine(34) biosynthetic process"/>
    <property type="evidence" value="ECO:0007669"/>
    <property type="project" value="UniProtKB-KW"/>
</dbReference>
<keyword evidence="5" id="KW-0413">Isomerase</keyword>
<sequence length="347" mass="38429">MNATPQKSFQVPDYLNASVPAEYRGLTRDSVNLMVIDSASGQSYHRRFDEIGKFLMPGDLLVLNKSRTIPAVIIGEQDGKKVEVRLSHAHSGNQWEALIASNDFDQQKEISFPDGVNAKVIGTGSEMPLVILAFSVGGAELFNFFYLHGNPIRYEYIHTDWPLDAYQTVYASAPGSVEMASAGRAFTWRLLQELRQKGVKLGFIQLHAGLSYYGNDQWPNPSNHPEAFEIPEQTASHINEAKRNGHRVIAVGTTVVRTLESAATEKGMVKAAKGITNMYITKDTELQIADGLLTGFHEPEASHMDMLTAFLQEGTLLKSYQEAIDHGYLWHEFGDMNLILPMGGVLA</sequence>
<organism evidence="5 6">
    <name type="scientific">Falsibacillus albus</name>
    <dbReference type="NCBI Taxonomy" id="2478915"/>
    <lineage>
        <taxon>Bacteria</taxon>
        <taxon>Bacillati</taxon>
        <taxon>Bacillota</taxon>
        <taxon>Bacilli</taxon>
        <taxon>Bacillales</taxon>
        <taxon>Bacillaceae</taxon>
        <taxon>Falsibacillus</taxon>
    </lineage>
</organism>
<evidence type="ECO:0000256" key="4">
    <source>
        <dbReference type="ARBA" id="ARBA00022785"/>
    </source>
</evidence>
<dbReference type="SUPFAM" id="SSF111337">
    <property type="entry name" value="QueA-like"/>
    <property type="match status" value="1"/>
</dbReference>
<dbReference type="EMBL" id="RCVZ01000017">
    <property type="protein sequence ID" value="RLQ93129.1"/>
    <property type="molecule type" value="Genomic_DNA"/>
</dbReference>
<evidence type="ECO:0000256" key="3">
    <source>
        <dbReference type="ARBA" id="ARBA00022691"/>
    </source>
</evidence>
<dbReference type="PANTHER" id="PTHR30307">
    <property type="entry name" value="S-ADENOSYLMETHIONINE:TRNA RIBOSYLTRANSFERASE-ISOMERASE"/>
    <property type="match status" value="1"/>
</dbReference>
<name>A0A3L7JSV8_9BACI</name>
<keyword evidence="4" id="KW-0671">Queuosine biosynthesis</keyword>
<evidence type="ECO:0000256" key="2">
    <source>
        <dbReference type="ARBA" id="ARBA00022679"/>
    </source>
</evidence>
<dbReference type="InterPro" id="IPR042118">
    <property type="entry name" value="QueA_dom1"/>
</dbReference>
<dbReference type="GO" id="GO:0051075">
    <property type="term" value="F:S-adenosylmethionine:tRNA ribosyltransferase-isomerase activity"/>
    <property type="evidence" value="ECO:0007669"/>
    <property type="project" value="TreeGrafter"/>
</dbReference>
<keyword evidence="3" id="KW-0949">S-adenosyl-L-methionine</keyword>
<reference evidence="5 6" key="1">
    <citation type="submission" date="2018-10" db="EMBL/GenBank/DDBJ databases">
        <title>Falsibacillus sp. genome draft.</title>
        <authorList>
            <person name="Shi S."/>
        </authorList>
    </citation>
    <scope>NUCLEOTIDE SEQUENCE [LARGE SCALE GENOMIC DNA]</scope>
    <source>
        <strain evidence="5 6">GY 10110</strain>
    </source>
</reference>
<comment type="caution">
    <text evidence="5">The sequence shown here is derived from an EMBL/GenBank/DDBJ whole genome shotgun (WGS) entry which is preliminary data.</text>
</comment>
<accession>A0A3L7JSV8</accession>
<keyword evidence="1" id="KW-0963">Cytoplasm</keyword>
<dbReference type="InterPro" id="IPR042119">
    <property type="entry name" value="QueA_dom2"/>
</dbReference>
<dbReference type="AlphaFoldDB" id="A0A3L7JSV8"/>
<evidence type="ECO:0000313" key="5">
    <source>
        <dbReference type="EMBL" id="RLQ93129.1"/>
    </source>
</evidence>
<dbReference type="Proteomes" id="UP000276770">
    <property type="component" value="Unassembled WGS sequence"/>
</dbReference>
<dbReference type="Gene3D" id="3.40.1780.10">
    <property type="entry name" value="QueA-like"/>
    <property type="match status" value="1"/>
</dbReference>